<dbReference type="Proteomes" id="UP000472372">
    <property type="component" value="Chromosome 7"/>
</dbReference>
<organism evidence="7 8">
    <name type="scientific">Pyrenophora teres f. teres</name>
    <dbReference type="NCBI Taxonomy" id="97479"/>
    <lineage>
        <taxon>Eukaryota</taxon>
        <taxon>Fungi</taxon>
        <taxon>Dikarya</taxon>
        <taxon>Ascomycota</taxon>
        <taxon>Pezizomycotina</taxon>
        <taxon>Dothideomycetes</taxon>
        <taxon>Pleosporomycetidae</taxon>
        <taxon>Pleosporales</taxon>
        <taxon>Pleosporineae</taxon>
        <taxon>Pleosporaceae</taxon>
        <taxon>Pyrenophora</taxon>
    </lineage>
</organism>
<evidence type="ECO:0000259" key="6">
    <source>
        <dbReference type="PROSITE" id="PS50850"/>
    </source>
</evidence>
<dbReference type="PROSITE" id="PS00217">
    <property type="entry name" value="SUGAR_TRANSPORT_2"/>
    <property type="match status" value="1"/>
</dbReference>
<dbReference type="InterPro" id="IPR036259">
    <property type="entry name" value="MFS_trans_sf"/>
</dbReference>
<accession>A0A6S6W8N7</accession>
<dbReference type="PROSITE" id="PS50850">
    <property type="entry name" value="MFS"/>
    <property type="match status" value="1"/>
</dbReference>
<sequence length="576" mass="63691">MSDNNNNYTWREHSRLFIACGIVILSPFQYGFDFGMIGGLQAMKGFLQVHPSPKPYSSSKPILGTLFLPDVQIFGYRTDKTPTGWNISTERQQLISSLMTLGAFLSSATAGVPSTRYGRRVCLAAACVTCFIANVLMMATEHIAALYTGRLVIGLANGYFMTFSQLYLQESSTAELRGIFLTGFNFFVSFGTLIGTIVDWATAKRPDKSAYLIPLGLIYVFPLIILCTIWWVPESPRWLILQGRFEEGVKALQWLRPQRHDSRAEAEAIRAAIEREKESSSGIGWWDMFGNPVDRRRTLLAVGAVLLQAASGSMFIIGMFTWRYPFNPVLFVLSGKVANNSQAYKAYFLQMAKVQDPFAMSNVLSAISIIAFIANSCIVVRYGNRRVLLMTGLLVCGILQLIIALVYHKAPDAKATGKVTVGLTGIYMFSYNGMISTYAWLSGGELPTQRLRSHTFGLAASAGFVGAWLTTFTAPYFINPQAMGWGPRYGFIWAPSCAVAAAWVFFFLPEVKNRTLEEIDEMFAAGLGARKFKGYKCLGVGGDGEKGKERTSVEKEKEVVVLMNEHVAAETAVSRD</sequence>
<evidence type="ECO:0000313" key="7">
    <source>
        <dbReference type="EMBL" id="CAE7194713.1"/>
    </source>
</evidence>
<protein>
    <submittedName>
        <fullName evidence="7">Sugar transport protein</fullName>
    </submittedName>
</protein>
<dbReference type="PANTHER" id="PTHR48022">
    <property type="entry name" value="PLASTIDIC GLUCOSE TRANSPORTER 4"/>
    <property type="match status" value="1"/>
</dbReference>
<dbReference type="InterPro" id="IPR005829">
    <property type="entry name" value="Sugar_transporter_CS"/>
</dbReference>
<dbReference type="InterPro" id="IPR020846">
    <property type="entry name" value="MFS_dom"/>
</dbReference>
<dbReference type="EMBL" id="HG992983">
    <property type="protein sequence ID" value="CAE7194713.1"/>
    <property type="molecule type" value="Genomic_DNA"/>
</dbReference>
<evidence type="ECO:0000256" key="2">
    <source>
        <dbReference type="ARBA" id="ARBA00010992"/>
    </source>
</evidence>
<evidence type="ECO:0000256" key="1">
    <source>
        <dbReference type="ARBA" id="ARBA00004141"/>
    </source>
</evidence>
<dbReference type="SUPFAM" id="SSF103473">
    <property type="entry name" value="MFS general substrate transporter"/>
    <property type="match status" value="1"/>
</dbReference>
<dbReference type="PANTHER" id="PTHR48022:SF10">
    <property type="entry name" value="MAJOR FACILITATOR SUPERFAMILY (MFS) PROFILE DOMAIN-CONTAINING PROTEIN"/>
    <property type="match status" value="1"/>
</dbReference>
<keyword evidence="4" id="KW-1133">Transmembrane helix</keyword>
<evidence type="ECO:0000256" key="4">
    <source>
        <dbReference type="ARBA" id="ARBA00022989"/>
    </source>
</evidence>
<keyword evidence="7" id="KW-0762">Sugar transport</keyword>
<dbReference type="Pfam" id="PF00083">
    <property type="entry name" value="Sugar_tr"/>
    <property type="match status" value="2"/>
</dbReference>
<name>A0A6S6W8N7_9PLEO</name>
<keyword evidence="3" id="KW-0812">Transmembrane</keyword>
<evidence type="ECO:0000256" key="5">
    <source>
        <dbReference type="ARBA" id="ARBA00023136"/>
    </source>
</evidence>
<gene>
    <name evidence="7" type="ORF">PTTW11_08000</name>
</gene>
<keyword evidence="7" id="KW-0813">Transport</keyword>
<dbReference type="GO" id="GO:0016020">
    <property type="term" value="C:membrane"/>
    <property type="evidence" value="ECO:0007669"/>
    <property type="project" value="UniProtKB-SubCell"/>
</dbReference>
<reference evidence="7" key="1">
    <citation type="submission" date="2021-02" db="EMBL/GenBank/DDBJ databases">
        <authorList>
            <person name="Syme A R."/>
            <person name="Syme A R."/>
            <person name="Moolhuijzen P."/>
        </authorList>
    </citation>
    <scope>NUCLEOTIDE SEQUENCE</scope>
    <source>
        <strain evidence="7">W1-1</strain>
    </source>
</reference>
<dbReference type="GO" id="GO:0005351">
    <property type="term" value="F:carbohydrate:proton symporter activity"/>
    <property type="evidence" value="ECO:0007669"/>
    <property type="project" value="TreeGrafter"/>
</dbReference>
<dbReference type="InterPro" id="IPR005828">
    <property type="entry name" value="MFS_sugar_transport-like"/>
</dbReference>
<feature type="domain" description="Major facilitator superfamily (MFS) profile" evidence="6">
    <location>
        <begin position="19"/>
        <end position="512"/>
    </location>
</feature>
<dbReference type="InterPro" id="IPR050360">
    <property type="entry name" value="MFS_Sugar_Transporters"/>
</dbReference>
<proteinExistence type="inferred from homology"/>
<comment type="similarity">
    <text evidence="2">Belongs to the major facilitator superfamily. Sugar transporter (TC 2.A.1.1) family.</text>
</comment>
<dbReference type="AlphaFoldDB" id="A0A6S6W8N7"/>
<evidence type="ECO:0000313" key="8">
    <source>
        <dbReference type="Proteomes" id="UP000472372"/>
    </source>
</evidence>
<dbReference type="Gene3D" id="1.20.1250.20">
    <property type="entry name" value="MFS general substrate transporter like domains"/>
    <property type="match status" value="1"/>
</dbReference>
<comment type="subcellular location">
    <subcellularLocation>
        <location evidence="1">Membrane</location>
        <topology evidence="1">Multi-pass membrane protein</topology>
    </subcellularLocation>
</comment>
<keyword evidence="5" id="KW-0472">Membrane</keyword>
<evidence type="ECO:0000256" key="3">
    <source>
        <dbReference type="ARBA" id="ARBA00022692"/>
    </source>
</evidence>